<protein>
    <submittedName>
        <fullName evidence="2">Uncharacterized protein</fullName>
    </submittedName>
</protein>
<organism evidence="2 3">
    <name type="scientific">Rhizoctonia solani</name>
    <dbReference type="NCBI Taxonomy" id="456999"/>
    <lineage>
        <taxon>Eukaryota</taxon>
        <taxon>Fungi</taxon>
        <taxon>Dikarya</taxon>
        <taxon>Basidiomycota</taxon>
        <taxon>Agaricomycotina</taxon>
        <taxon>Agaricomycetes</taxon>
        <taxon>Cantharellales</taxon>
        <taxon>Ceratobasidiaceae</taxon>
        <taxon>Rhizoctonia</taxon>
    </lineage>
</organism>
<accession>A0A8H2XZM8</accession>
<evidence type="ECO:0000256" key="1">
    <source>
        <dbReference type="SAM" id="MobiDB-lite"/>
    </source>
</evidence>
<dbReference type="AlphaFoldDB" id="A0A8H2XZM8"/>
<dbReference type="Proteomes" id="UP000663888">
    <property type="component" value="Unassembled WGS sequence"/>
</dbReference>
<proteinExistence type="predicted"/>
<gene>
    <name evidence="2" type="ORF">RDB_LOCUS47125</name>
</gene>
<evidence type="ECO:0000313" key="2">
    <source>
        <dbReference type="EMBL" id="CAE6438911.1"/>
    </source>
</evidence>
<reference evidence="2" key="1">
    <citation type="submission" date="2021-01" db="EMBL/GenBank/DDBJ databases">
        <authorList>
            <person name="Kaushik A."/>
        </authorList>
    </citation>
    <scope>NUCLEOTIDE SEQUENCE</scope>
    <source>
        <strain evidence="2">AG4-R118</strain>
    </source>
</reference>
<feature type="region of interest" description="Disordered" evidence="1">
    <location>
        <begin position="76"/>
        <end position="100"/>
    </location>
</feature>
<dbReference type="EMBL" id="CAJMWX010000930">
    <property type="protein sequence ID" value="CAE6438911.1"/>
    <property type="molecule type" value="Genomic_DNA"/>
</dbReference>
<feature type="compositionally biased region" description="Polar residues" evidence="1">
    <location>
        <begin position="1"/>
        <end position="13"/>
    </location>
</feature>
<feature type="region of interest" description="Disordered" evidence="1">
    <location>
        <begin position="1"/>
        <end position="26"/>
    </location>
</feature>
<comment type="caution">
    <text evidence="2">The sequence shown here is derived from an EMBL/GenBank/DDBJ whole genome shotgun (WGS) entry which is preliminary data.</text>
</comment>
<feature type="region of interest" description="Disordered" evidence="1">
    <location>
        <begin position="190"/>
        <end position="213"/>
    </location>
</feature>
<sequence>MPATKGNTSNTLQKCDPRCKRHAGAKVNPRVYKECKRRLDLEEEDALEAASRAQNINFPSGLAGITHSPPVLMDSATGSVLAPAPNRDPTGSGLITDNPWDDTTLPILGEPSEFDLTMDEAAAHWDNIDDRNAYILAGARSPTLTDAYDNVDGTSPFDSPRLFDSSPSVWGASIEDDSELFPPSDFELEPYEPNASNAPMEEAQDEQNPWRDIPKDTHKLPDGLRIMQEWIAYQSSHGQLTVSAAESLLKTLNYCLENDMLYTDGPDSNLNTTRLPLTLDTLRQQAGLAATGLSTHAMCPKTSCQTLRDTATMDSKQAYQCTSCGTSITRPVTVRRRHQKPSVRHIPVLKYTSCDVQQQLEEILGRDEIQKAMAAHHKYLHRPDRPSDLLEDIQHGKTWLEFKRNGELFFSSDSDIPSKNIGFILMLDWFKPNAMQRETQSACVISMCIANLPPELRGRPENKILVGVIPGPHESTVDTIHNFLEPT</sequence>
<evidence type="ECO:0000313" key="3">
    <source>
        <dbReference type="Proteomes" id="UP000663888"/>
    </source>
</evidence>
<dbReference type="OrthoDB" id="10332748at2759"/>
<name>A0A8H2XZM8_9AGAM</name>